<dbReference type="Gene3D" id="3.20.20.100">
    <property type="entry name" value="NADP-dependent oxidoreductase domain"/>
    <property type="match status" value="1"/>
</dbReference>
<dbReference type="InterPro" id="IPR023210">
    <property type="entry name" value="NADP_OxRdtase_dom"/>
</dbReference>
<name>V2W7L8_MONRO</name>
<dbReference type="OrthoDB" id="686384at2759"/>
<accession>V2W7L8</accession>
<keyword evidence="3" id="KW-1185">Reference proteome</keyword>
<dbReference type="PANTHER" id="PTHR43147">
    <property type="entry name" value="PROTEIN TAS"/>
    <property type="match status" value="1"/>
</dbReference>
<dbReference type="InterPro" id="IPR036812">
    <property type="entry name" value="NAD(P)_OxRdtase_dom_sf"/>
</dbReference>
<gene>
    <name evidence="2" type="ORF">Moror_12276</name>
</gene>
<dbReference type="PANTHER" id="PTHR43147:SF2">
    <property type="entry name" value="NADP-DEPENDENT OXIDOREDUCTASE DOMAIN-CONTAINING PROTEIN"/>
    <property type="match status" value="1"/>
</dbReference>
<organism evidence="2 3">
    <name type="scientific">Moniliophthora roreri (strain MCA 2997)</name>
    <name type="common">Cocoa frosty pod rot fungus</name>
    <name type="synonym">Crinipellis roreri</name>
    <dbReference type="NCBI Taxonomy" id="1381753"/>
    <lineage>
        <taxon>Eukaryota</taxon>
        <taxon>Fungi</taxon>
        <taxon>Dikarya</taxon>
        <taxon>Basidiomycota</taxon>
        <taxon>Agaricomycotina</taxon>
        <taxon>Agaricomycetes</taxon>
        <taxon>Agaricomycetidae</taxon>
        <taxon>Agaricales</taxon>
        <taxon>Marasmiineae</taxon>
        <taxon>Marasmiaceae</taxon>
        <taxon>Moniliophthora</taxon>
    </lineage>
</organism>
<dbReference type="AlphaFoldDB" id="V2W7L8"/>
<sequence length="556" mass="62573">MVGHVNMMDDVLISQLPASILRSSLRAMISQGLTAQATFVEHVRGRLRETPPPYIPADELFSGDSPRHNEFLVLTRCLFSSKLASESLPYFTHFLRSIPQVHARWIPDDPLESSLQTACGDIVQAVQALKESRPVLADEHQAALFQLYSALEECETYCGSNDLSFPFHRARRQVEDLLSLKFPDLFPRPTSGARKNGMEITVTIDPGHLKTVDYTDLGSVRVPRLISGLWQLSSPAWGSASSEKQFAALTRLVEAGLVAADMADHYGDAELIFGSFRNSLPVEARESLVVATKWCVFRPLGKTVTAEFVRDAVMERSRRTGGRIELLQFHWYNYADKDYLKILFELVKLTETHPHIVTEIGLCNFDSKHTEEACTYLLSKLGRVGIVSNQIQFSLVDSRPSVQMAAVCQKYGVKLLTYGSFCGGFLSDRWLGKNAPDIYFETPQLTPSQRKYFDMILTWGTWEDFQALLRTLKRIADKHGVELSNVATRWVLDQPQVSAVIVGTRLGVSSNVDSNLNVFSFQLDAEDLRQLEMHDLRKRTSAVFEKIGDCGHEYQK</sequence>
<dbReference type="Pfam" id="PF00248">
    <property type="entry name" value="Aldo_ket_red"/>
    <property type="match status" value="1"/>
</dbReference>
<dbReference type="KEGG" id="mrr:Moror_12276"/>
<dbReference type="HOGENOM" id="CLU_036199_0_0_1"/>
<comment type="caution">
    <text evidence="2">The sequence shown here is derived from an EMBL/GenBank/DDBJ whole genome shotgun (WGS) entry which is preliminary data.</text>
</comment>
<dbReference type="EMBL" id="AWSO01001789">
    <property type="protein sequence ID" value="ESK82808.1"/>
    <property type="molecule type" value="Genomic_DNA"/>
</dbReference>
<protein>
    <submittedName>
        <fullName evidence="2">Aldo keto reductase</fullName>
    </submittedName>
</protein>
<reference evidence="2 3" key="1">
    <citation type="journal article" date="2014" name="BMC Genomics">
        <title>Genome and secretome analysis of the hemibiotrophic fungal pathogen, Moniliophthora roreri, which causes frosty pod rot disease of cacao: mechanisms of the biotrophic and necrotrophic phases.</title>
        <authorList>
            <person name="Meinhardt L.W."/>
            <person name="Costa G.G.L."/>
            <person name="Thomazella D.P.T."/>
            <person name="Teixeira P.J.P.L."/>
            <person name="Carazzolle M.F."/>
            <person name="Schuster S.C."/>
            <person name="Carlson J.E."/>
            <person name="Guiltinan M.J."/>
            <person name="Mieczkowski P."/>
            <person name="Farmer A."/>
            <person name="Ramaraj T."/>
            <person name="Crozier J."/>
            <person name="Davis R.E."/>
            <person name="Shao J."/>
            <person name="Melnick R.L."/>
            <person name="Pereira G.A.G."/>
            <person name="Bailey B.A."/>
        </authorList>
    </citation>
    <scope>NUCLEOTIDE SEQUENCE [LARGE SCALE GENOMIC DNA]</scope>
    <source>
        <strain evidence="2 3">MCA 2997</strain>
    </source>
</reference>
<dbReference type="SUPFAM" id="SSF51430">
    <property type="entry name" value="NAD(P)-linked oxidoreductase"/>
    <property type="match status" value="1"/>
</dbReference>
<evidence type="ECO:0000313" key="3">
    <source>
        <dbReference type="Proteomes" id="UP000017559"/>
    </source>
</evidence>
<evidence type="ECO:0000259" key="1">
    <source>
        <dbReference type="Pfam" id="PF00248"/>
    </source>
</evidence>
<evidence type="ECO:0000313" key="2">
    <source>
        <dbReference type="EMBL" id="ESK82808.1"/>
    </source>
</evidence>
<feature type="domain" description="NADP-dependent oxidoreductase" evidence="1">
    <location>
        <begin position="224"/>
        <end position="534"/>
    </location>
</feature>
<proteinExistence type="predicted"/>
<dbReference type="Proteomes" id="UP000017559">
    <property type="component" value="Unassembled WGS sequence"/>
</dbReference>